<organism evidence="3 4">
    <name type="scientific">Acididesulfobacter guangdongensis</name>
    <dbReference type="NCBI Taxonomy" id="2597225"/>
    <lineage>
        <taxon>Bacteria</taxon>
        <taxon>Deltaproteobacteria</taxon>
        <taxon>Candidatus Acidulodesulfobacterales</taxon>
        <taxon>Candidatus Acididesulfobacter</taxon>
    </lineage>
</organism>
<dbReference type="Gene3D" id="6.20.50.110">
    <property type="entry name" value="Methyltransferase, zinc-binding domain"/>
    <property type="match status" value="1"/>
</dbReference>
<gene>
    <name evidence="3" type="ORF">EVJ46_07305</name>
</gene>
<evidence type="ECO:0000259" key="2">
    <source>
        <dbReference type="Pfam" id="PF08484"/>
    </source>
</evidence>
<dbReference type="InterPro" id="IPR013630">
    <property type="entry name" value="Methyltransf_Zn-bd_dom_put"/>
</dbReference>
<dbReference type="Pfam" id="PF13489">
    <property type="entry name" value="Methyltransf_23"/>
    <property type="match status" value="1"/>
</dbReference>
<evidence type="ECO:0000313" key="4">
    <source>
        <dbReference type="Proteomes" id="UP000316562"/>
    </source>
</evidence>
<evidence type="ECO:0000313" key="3">
    <source>
        <dbReference type="EMBL" id="RZD15997.1"/>
    </source>
</evidence>
<keyword evidence="3" id="KW-0489">Methyltransferase</keyword>
<reference evidence="3 4" key="1">
    <citation type="journal article" date="2019" name="ISME J.">
        <title>Insights into ecological role of a new deltaproteobacterial order Candidatus Acidulodesulfobacterales by metagenomics and metatranscriptomics.</title>
        <authorList>
            <person name="Tan S."/>
            <person name="Liu J."/>
            <person name="Fang Y."/>
            <person name="Hedlund B.P."/>
            <person name="Lian Z.H."/>
            <person name="Huang L.Y."/>
            <person name="Li J.T."/>
            <person name="Huang L.N."/>
            <person name="Li W.J."/>
            <person name="Jiang H.C."/>
            <person name="Dong H.L."/>
            <person name="Shu W.S."/>
        </authorList>
    </citation>
    <scope>NUCLEOTIDE SEQUENCE [LARGE SCALE GENOMIC DNA]</scope>
    <source>
        <strain evidence="3">AP2</strain>
    </source>
</reference>
<sequence length="409" mass="46786">MTIKCRFCGNNLKNEFIDLVNSPPSNSFLSEEQLNEPEIFYPLKLFVCDKCFLVQIDEYKKSDEIFNSDYAYFSSFSQSWLEHSKKYVEMIVKRLGLNESSLVAEIASNDGYLLQYFKQMGIQCYGIEPTINTSLVSKQKGIDVVEKFFDASLATHLAAEGKRVDLLLGNNVLAHVPNINDFVIGLKKLIKDNGTITMEFPHILNLIEQNQFDTIYHEHFSYFSFYTVNKIFKKHGLNIFDVEELSTHGGSLRIYATHEEFNILASDSVKLLLKKEEKFGITNITTYSSFSEKVEKVKNNLLEFLISAKKEGKMVVGYGAAAKGNTLLNYCGIKKDLISFVVDKSPYKQGKFLPASHIPVLNEGFLKKEKPDYILIIPWNIKSEIIKQLSYIRRWGGKFVLAIPYLEIL</sequence>
<proteinExistence type="predicted"/>
<dbReference type="Pfam" id="PF08421">
    <property type="entry name" value="Methyltransf_13"/>
    <property type="match status" value="1"/>
</dbReference>
<evidence type="ECO:0000259" key="1">
    <source>
        <dbReference type="Pfam" id="PF08421"/>
    </source>
</evidence>
<dbReference type="InterPro" id="IPR038576">
    <property type="entry name" value="Methyltransf_Zn-bd_dom_put_sf"/>
</dbReference>
<comment type="caution">
    <text evidence="3">The sequence shown here is derived from an EMBL/GenBank/DDBJ whole genome shotgun (WGS) entry which is preliminary data.</text>
</comment>
<name>A0A519BFF5_ACIG2</name>
<dbReference type="GO" id="GO:0032259">
    <property type="term" value="P:methylation"/>
    <property type="evidence" value="ECO:0007669"/>
    <property type="project" value="UniProtKB-KW"/>
</dbReference>
<keyword evidence="3" id="KW-0808">Transferase</keyword>
<dbReference type="GO" id="GO:0008168">
    <property type="term" value="F:methyltransferase activity"/>
    <property type="evidence" value="ECO:0007669"/>
    <property type="project" value="UniProtKB-KW"/>
</dbReference>
<dbReference type="SUPFAM" id="SSF53335">
    <property type="entry name" value="S-adenosyl-L-methionine-dependent methyltransferases"/>
    <property type="match status" value="1"/>
</dbReference>
<feature type="domain" description="Methyltransferase putative zinc binding" evidence="1">
    <location>
        <begin position="5"/>
        <end position="66"/>
    </location>
</feature>
<dbReference type="Gene3D" id="3.40.50.150">
    <property type="entry name" value="Vaccinia Virus protein VP39"/>
    <property type="match status" value="1"/>
</dbReference>
<dbReference type="Gene3D" id="3.40.50.720">
    <property type="entry name" value="NAD(P)-binding Rossmann-like Domain"/>
    <property type="match status" value="1"/>
</dbReference>
<dbReference type="InterPro" id="IPR029063">
    <property type="entry name" value="SAM-dependent_MTases_sf"/>
</dbReference>
<dbReference type="AlphaFoldDB" id="A0A519BFF5"/>
<dbReference type="Gene3D" id="6.10.250.3100">
    <property type="match status" value="1"/>
</dbReference>
<dbReference type="InterPro" id="IPR013691">
    <property type="entry name" value="MeTrfase_14"/>
</dbReference>
<accession>A0A519BFF5</accession>
<dbReference type="PANTHER" id="PTHR43861">
    <property type="entry name" value="TRANS-ACONITATE 2-METHYLTRANSFERASE-RELATED"/>
    <property type="match status" value="1"/>
</dbReference>
<feature type="domain" description="C-methyltransferase" evidence="2">
    <location>
        <begin position="247"/>
        <end position="404"/>
    </location>
</feature>
<dbReference type="Proteomes" id="UP000316562">
    <property type="component" value="Unassembled WGS sequence"/>
</dbReference>
<dbReference type="Pfam" id="PF08484">
    <property type="entry name" value="Methyltransf_14"/>
    <property type="match status" value="1"/>
</dbReference>
<protein>
    <submittedName>
        <fullName evidence="3">Methyltransferase domain-containing protein</fullName>
    </submittedName>
</protein>
<dbReference type="EMBL" id="SGBC01000003">
    <property type="protein sequence ID" value="RZD15997.1"/>
    <property type="molecule type" value="Genomic_DNA"/>
</dbReference>
<dbReference type="PANTHER" id="PTHR43861:SF5">
    <property type="entry name" value="BLL5978 PROTEIN"/>
    <property type="match status" value="1"/>
</dbReference>